<dbReference type="RefSeq" id="WP_114470237.1">
    <property type="nucleotide sequence ID" value="NZ_QPJK01000007.1"/>
</dbReference>
<evidence type="ECO:0000313" key="2">
    <source>
        <dbReference type="EMBL" id="RCW68711.1"/>
    </source>
</evidence>
<dbReference type="InterPro" id="IPR004843">
    <property type="entry name" value="Calcineurin-like_PHP"/>
</dbReference>
<dbReference type="InterPro" id="IPR051693">
    <property type="entry name" value="UPF0046_metallophosphoest"/>
</dbReference>
<dbReference type="AlphaFoldDB" id="A0A368XL12"/>
<name>A0A368XL12_9BURK</name>
<sequence length="245" mass="26607">MRILLTSDLHYKLRQYDWLFQRAEEFDAVVVAGDHLDVVSAVPAEVQVAVLSATLARLSALVPVLACSGNHDLNARNAAGEKTADWLDELRGPRLAVDGDSVCIGGTLFTVCPWWDGPHAQAAVRQQLEAAALRRGEAASGRWVWVYHAPPEGGLSWTGRRHYGDPLLPELVARHSPSAVLCGHIHEAPFKTGGAWTERIGSTWLFNAGRQIGDVPARIEIDLAAATATWVSLAGVETRALREVQ</sequence>
<protein>
    <submittedName>
        <fullName evidence="2">Icc-related predicted phosphoesterase</fullName>
    </submittedName>
</protein>
<accession>A0A368XL12</accession>
<dbReference type="PANTHER" id="PTHR12905">
    <property type="entry name" value="METALLOPHOSPHOESTERASE"/>
    <property type="match status" value="1"/>
</dbReference>
<dbReference type="Proteomes" id="UP000252884">
    <property type="component" value="Unassembled WGS sequence"/>
</dbReference>
<dbReference type="PANTHER" id="PTHR12905:SF0">
    <property type="entry name" value="CALCINEURIN-LIKE PHOSPHOESTERASE DOMAIN-CONTAINING PROTEIN"/>
    <property type="match status" value="1"/>
</dbReference>
<dbReference type="Pfam" id="PF00149">
    <property type="entry name" value="Metallophos"/>
    <property type="match status" value="1"/>
</dbReference>
<reference evidence="2 3" key="1">
    <citation type="submission" date="2018-07" db="EMBL/GenBank/DDBJ databases">
        <title>Genomic Encyclopedia of Type Strains, Phase IV (KMG-IV): sequencing the most valuable type-strain genomes for metagenomic binning, comparative biology and taxonomic classification.</title>
        <authorList>
            <person name="Goeker M."/>
        </authorList>
    </citation>
    <scope>NUCLEOTIDE SEQUENCE [LARGE SCALE GENOMIC DNA]</scope>
    <source>
        <strain evidence="2 3">DSM 21634</strain>
    </source>
</reference>
<evidence type="ECO:0000313" key="3">
    <source>
        <dbReference type="Proteomes" id="UP000252884"/>
    </source>
</evidence>
<dbReference type="GO" id="GO:0016787">
    <property type="term" value="F:hydrolase activity"/>
    <property type="evidence" value="ECO:0007669"/>
    <property type="project" value="InterPro"/>
</dbReference>
<comment type="caution">
    <text evidence="2">The sequence shown here is derived from an EMBL/GenBank/DDBJ whole genome shotgun (WGS) entry which is preliminary data.</text>
</comment>
<dbReference type="EMBL" id="QPJK01000007">
    <property type="protein sequence ID" value="RCW68711.1"/>
    <property type="molecule type" value="Genomic_DNA"/>
</dbReference>
<organism evidence="2 3">
    <name type="scientific">Pseudorhodoferax soli</name>
    <dbReference type="NCBI Taxonomy" id="545864"/>
    <lineage>
        <taxon>Bacteria</taxon>
        <taxon>Pseudomonadati</taxon>
        <taxon>Pseudomonadota</taxon>
        <taxon>Betaproteobacteria</taxon>
        <taxon>Burkholderiales</taxon>
        <taxon>Comamonadaceae</taxon>
    </lineage>
</organism>
<feature type="domain" description="Calcineurin-like phosphoesterase" evidence="1">
    <location>
        <begin position="1"/>
        <end position="187"/>
    </location>
</feature>
<dbReference type="SUPFAM" id="SSF56300">
    <property type="entry name" value="Metallo-dependent phosphatases"/>
    <property type="match status" value="1"/>
</dbReference>
<dbReference type="InterPro" id="IPR029052">
    <property type="entry name" value="Metallo-depent_PP-like"/>
</dbReference>
<evidence type="ECO:0000259" key="1">
    <source>
        <dbReference type="Pfam" id="PF00149"/>
    </source>
</evidence>
<dbReference type="OrthoDB" id="332939at2"/>
<proteinExistence type="predicted"/>
<dbReference type="Gene3D" id="3.60.21.10">
    <property type="match status" value="1"/>
</dbReference>
<keyword evidence="3" id="KW-1185">Reference proteome</keyword>
<gene>
    <name evidence="2" type="ORF">DES41_107233</name>
</gene>